<dbReference type="AlphaFoldDB" id="A0AA88H0Z3"/>
<evidence type="ECO:0000256" key="1">
    <source>
        <dbReference type="SAM" id="MobiDB-lite"/>
    </source>
</evidence>
<dbReference type="GO" id="GO:0019934">
    <property type="term" value="P:cGMP-mediated signaling"/>
    <property type="evidence" value="ECO:0007669"/>
    <property type="project" value="TreeGrafter"/>
</dbReference>
<comment type="caution">
    <text evidence="4">The sequence shown here is derived from an EMBL/GenBank/DDBJ whole genome shotgun (WGS) entry which is preliminary data.</text>
</comment>
<dbReference type="NCBIfam" id="TIGR00229">
    <property type="entry name" value="sensory_box"/>
    <property type="match status" value="1"/>
</dbReference>
<reference evidence="4 5" key="1">
    <citation type="journal article" date="2018" name="BMC Genomics">
        <title>The genome of Naegleria lovaniensis, the basis for a comparative approach to unravel pathogenicity factors of the human pathogenic amoeba N. fowleri.</title>
        <authorList>
            <person name="Liechti N."/>
            <person name="Schurch N."/>
            <person name="Bruggmann R."/>
            <person name="Wittwer M."/>
        </authorList>
    </citation>
    <scope>NUCLEOTIDE SEQUENCE [LARGE SCALE GENOMIC DNA]</scope>
    <source>
        <strain evidence="4 5">ATCC 30569</strain>
    </source>
</reference>
<dbReference type="SMART" id="SM00044">
    <property type="entry name" value="CYCc"/>
    <property type="match status" value="1"/>
</dbReference>
<dbReference type="RefSeq" id="XP_044554637.1">
    <property type="nucleotide sequence ID" value="XM_044687126.1"/>
</dbReference>
<dbReference type="GO" id="GO:0004383">
    <property type="term" value="F:guanylate cyclase activity"/>
    <property type="evidence" value="ECO:0007669"/>
    <property type="project" value="TreeGrafter"/>
</dbReference>
<name>A0AA88H0Z3_NAELO</name>
<dbReference type="PANTHER" id="PTHR45655">
    <property type="entry name" value="GUANYLATE CYCLASE SOLUBLE SUBUNIT BETA-2"/>
    <property type="match status" value="1"/>
</dbReference>
<evidence type="ECO:0000259" key="2">
    <source>
        <dbReference type="PROSITE" id="PS50112"/>
    </source>
</evidence>
<dbReference type="GeneID" id="68103922"/>
<dbReference type="PROSITE" id="PS50125">
    <property type="entry name" value="GUANYLATE_CYCLASE_2"/>
    <property type="match status" value="1"/>
</dbReference>
<dbReference type="GO" id="GO:0006355">
    <property type="term" value="P:regulation of DNA-templated transcription"/>
    <property type="evidence" value="ECO:0007669"/>
    <property type="project" value="InterPro"/>
</dbReference>
<evidence type="ECO:0000313" key="4">
    <source>
        <dbReference type="EMBL" id="KAG2392743.1"/>
    </source>
</evidence>
<dbReference type="SUPFAM" id="SSF55073">
    <property type="entry name" value="Nucleotide cyclase"/>
    <property type="match status" value="1"/>
</dbReference>
<dbReference type="PROSITE" id="PS50112">
    <property type="entry name" value="PAS"/>
    <property type="match status" value="1"/>
</dbReference>
<dbReference type="Gene3D" id="3.30.450.20">
    <property type="entry name" value="PAS domain"/>
    <property type="match status" value="2"/>
</dbReference>
<accession>A0AA88H0Z3</accession>
<dbReference type="Pfam" id="PF13426">
    <property type="entry name" value="PAS_9"/>
    <property type="match status" value="1"/>
</dbReference>
<dbReference type="Gene3D" id="3.30.70.1230">
    <property type="entry name" value="Nucleotide cyclase"/>
    <property type="match status" value="1"/>
</dbReference>
<dbReference type="EMBL" id="PYSW02000004">
    <property type="protein sequence ID" value="KAG2392743.1"/>
    <property type="molecule type" value="Genomic_DNA"/>
</dbReference>
<keyword evidence="5" id="KW-1185">Reference proteome</keyword>
<protein>
    <submittedName>
        <fullName evidence="4">Uncharacterized protein</fullName>
    </submittedName>
</protein>
<dbReference type="InterPro" id="IPR001054">
    <property type="entry name" value="A/G_cyclase"/>
</dbReference>
<feature type="domain" description="Guanylate cyclase" evidence="3">
    <location>
        <begin position="488"/>
        <end position="616"/>
    </location>
</feature>
<dbReference type="InterPro" id="IPR013767">
    <property type="entry name" value="PAS_fold"/>
</dbReference>
<dbReference type="InterPro" id="IPR035965">
    <property type="entry name" value="PAS-like_dom_sf"/>
</dbReference>
<organism evidence="4 5">
    <name type="scientific">Naegleria lovaniensis</name>
    <name type="common">Amoeba</name>
    <dbReference type="NCBI Taxonomy" id="51637"/>
    <lineage>
        <taxon>Eukaryota</taxon>
        <taxon>Discoba</taxon>
        <taxon>Heterolobosea</taxon>
        <taxon>Tetramitia</taxon>
        <taxon>Eutetramitia</taxon>
        <taxon>Vahlkampfiidae</taxon>
        <taxon>Naegleria</taxon>
    </lineage>
</organism>
<dbReference type="SUPFAM" id="SSF55785">
    <property type="entry name" value="PYP-like sensor domain (PAS domain)"/>
    <property type="match status" value="2"/>
</dbReference>
<evidence type="ECO:0000313" key="5">
    <source>
        <dbReference type="Proteomes" id="UP000816034"/>
    </source>
</evidence>
<gene>
    <name evidence="4" type="ORF">C9374_011468</name>
</gene>
<dbReference type="CDD" id="cd00130">
    <property type="entry name" value="PAS"/>
    <property type="match status" value="1"/>
</dbReference>
<dbReference type="Pfam" id="PF00211">
    <property type="entry name" value="Guanylate_cyc"/>
    <property type="match status" value="1"/>
</dbReference>
<dbReference type="SMART" id="SM00091">
    <property type="entry name" value="PAS"/>
    <property type="match status" value="2"/>
</dbReference>
<dbReference type="GO" id="GO:0070482">
    <property type="term" value="P:response to oxygen levels"/>
    <property type="evidence" value="ECO:0007669"/>
    <property type="project" value="TreeGrafter"/>
</dbReference>
<dbReference type="PANTHER" id="PTHR45655:SF13">
    <property type="entry name" value="SOLUBLE GUANYLATE CYCLASE GCY-32-RELATED"/>
    <property type="match status" value="1"/>
</dbReference>
<evidence type="ECO:0000259" key="3">
    <source>
        <dbReference type="PROSITE" id="PS50125"/>
    </source>
</evidence>
<proteinExistence type="predicted"/>
<dbReference type="Pfam" id="PF00989">
    <property type="entry name" value="PAS"/>
    <property type="match status" value="1"/>
</dbReference>
<dbReference type="GO" id="GO:0008074">
    <property type="term" value="C:guanylate cyclase complex, soluble"/>
    <property type="evidence" value="ECO:0007669"/>
    <property type="project" value="TreeGrafter"/>
</dbReference>
<sequence length="672" mass="75742">MSLLTADDLFQRLDSHLSNGRRFKSTTKLAIHHKGESGNPFAMGVRKSLNANSNNNTDLAPLKVLSGGSTLMALSKETKSSNTTTTTTDDVKSPVGTSVPFKRGISSRLMSSMTSRSKLNVVDLMSDTMSEASSVFSSSSDRLSMMSEFGKSMFKKLKKQAQKEVNESEFLQLNDVVDQMMTCGFPVIIFDRNCTIEYLNPEAENEFGMRTFAVLGEHVSQLFVEETVIQIQDAVLQFLGSEELTEASLMMNQQEEELLITPYSELSRTEKLTRKQDLSIERMFRAKSTLTKKVFNCRTKIITVKKYGEIHFCAYMQKIKLSQDEEKEMANLALSETITENSIMPIVSSNEKGIIQIFNAAASTVFGYSKQEVLGKNVKMLCNPKHRKKHDYFMERYLKTKEKRMVDNVRFVKGESKSGESLKLEIKLSEIFTSGSTQPQFVAFFRDAKTMITKEEHLANIADKIYPKNIAQRLSMGQKVIDSLDICTLLFADIVGFTEMARGKKPDEVVKILHEMFGYFDDICYTNKTEKIKTIGDAYFLASGIPQADRYHAENCVKCGLQMIHSVQEFVQKHDFNLKVRIGIHTSNDIIAAVVGKVKRTYDLFGTGVAVTQLIEATGKVNQVHISNDCYVNLVSPELKDKFYPCFESCETLQHDKLGEVVIPQSTYITKL</sequence>
<dbReference type="InterPro" id="IPR029787">
    <property type="entry name" value="Nucleotide_cyclase"/>
</dbReference>
<feature type="region of interest" description="Disordered" evidence="1">
    <location>
        <begin position="76"/>
        <end position="95"/>
    </location>
</feature>
<feature type="domain" description="PAS" evidence="2">
    <location>
        <begin position="331"/>
        <end position="401"/>
    </location>
</feature>
<dbReference type="CDD" id="cd07302">
    <property type="entry name" value="CHD"/>
    <property type="match status" value="1"/>
</dbReference>
<dbReference type="Proteomes" id="UP000816034">
    <property type="component" value="Unassembled WGS sequence"/>
</dbReference>
<dbReference type="InterPro" id="IPR000014">
    <property type="entry name" value="PAS"/>
</dbReference>